<protein>
    <submittedName>
        <fullName evidence="1">Uncharacterized protein</fullName>
    </submittedName>
</protein>
<evidence type="ECO:0000313" key="1">
    <source>
        <dbReference type="EMBL" id="KKK61605.1"/>
    </source>
</evidence>
<name>A0A0F8XKI4_9ZZZZ</name>
<comment type="caution">
    <text evidence="1">The sequence shown here is derived from an EMBL/GenBank/DDBJ whole genome shotgun (WGS) entry which is preliminary data.</text>
</comment>
<dbReference type="EMBL" id="LAZR01062396">
    <property type="protein sequence ID" value="KKK61605.1"/>
    <property type="molecule type" value="Genomic_DNA"/>
</dbReference>
<proteinExistence type="predicted"/>
<dbReference type="AlphaFoldDB" id="A0A0F8XKI4"/>
<sequence length="130" mass="14436">WSMNAVQIANARRMREDVKAICPNLRAPLLGAGFREHSELTNGATECPSGAIAPFYQSYLQTQEEDMDQDEFNKLFKHAVDHEGLDSVDNLSLGRSVNVTRDQIIAAIDALDLGEVNYEKLAKALLKEMA</sequence>
<gene>
    <name evidence="1" type="ORF">LCGC14_3012680</name>
</gene>
<accession>A0A0F8XKI4</accession>
<feature type="non-terminal residue" evidence="1">
    <location>
        <position position="1"/>
    </location>
</feature>
<organism evidence="1">
    <name type="scientific">marine sediment metagenome</name>
    <dbReference type="NCBI Taxonomy" id="412755"/>
    <lineage>
        <taxon>unclassified sequences</taxon>
        <taxon>metagenomes</taxon>
        <taxon>ecological metagenomes</taxon>
    </lineage>
</organism>
<reference evidence="1" key="1">
    <citation type="journal article" date="2015" name="Nature">
        <title>Complex archaea that bridge the gap between prokaryotes and eukaryotes.</title>
        <authorList>
            <person name="Spang A."/>
            <person name="Saw J.H."/>
            <person name="Jorgensen S.L."/>
            <person name="Zaremba-Niedzwiedzka K."/>
            <person name="Martijn J."/>
            <person name="Lind A.E."/>
            <person name="van Eijk R."/>
            <person name="Schleper C."/>
            <person name="Guy L."/>
            <person name="Ettema T.J."/>
        </authorList>
    </citation>
    <scope>NUCLEOTIDE SEQUENCE</scope>
</reference>